<organism evidence="11 12">
    <name type="scientific">Roseibium aggregatum</name>
    <dbReference type="NCBI Taxonomy" id="187304"/>
    <lineage>
        <taxon>Bacteria</taxon>
        <taxon>Pseudomonadati</taxon>
        <taxon>Pseudomonadota</taxon>
        <taxon>Alphaproteobacteria</taxon>
        <taxon>Hyphomicrobiales</taxon>
        <taxon>Stappiaceae</taxon>
        <taxon>Roseibium</taxon>
    </lineage>
</organism>
<comment type="function">
    <text evidence="9">Responsible for synthesis of pseudouridine from uracil.</text>
</comment>
<comment type="catalytic activity">
    <reaction evidence="6">
        <text>uridine(746) in 23S rRNA = pseudouridine(746) in 23S rRNA</text>
        <dbReference type="Rhea" id="RHEA:42548"/>
        <dbReference type="Rhea" id="RHEA-COMP:10109"/>
        <dbReference type="Rhea" id="RHEA-COMP:10110"/>
        <dbReference type="ChEBI" id="CHEBI:65314"/>
        <dbReference type="ChEBI" id="CHEBI:65315"/>
        <dbReference type="EC" id="5.4.99.29"/>
    </reaction>
</comment>
<evidence type="ECO:0000256" key="6">
    <source>
        <dbReference type="ARBA" id="ARBA00036916"/>
    </source>
</evidence>
<dbReference type="STRING" id="187304.B0E33_16170"/>
<accession>A0A0M6YBI8</accession>
<evidence type="ECO:0000256" key="8">
    <source>
        <dbReference type="PIRSR" id="PIRSR606225-1"/>
    </source>
</evidence>
<dbReference type="Proteomes" id="UP000048926">
    <property type="component" value="Unassembled WGS sequence"/>
</dbReference>
<dbReference type="InterPro" id="IPR006224">
    <property type="entry name" value="PsdUridine_synth_RluA-like_CS"/>
</dbReference>
<comment type="function">
    <text evidence="7">Dual specificity enzyme that catalyzes the synthesis of pseudouridine from uracil-746 in 23S ribosomal RNA and from uracil-32 in the anticodon stem and loop of transfer RNAs.</text>
</comment>
<evidence type="ECO:0000256" key="3">
    <source>
        <dbReference type="ARBA" id="ARBA00022694"/>
    </source>
</evidence>
<protein>
    <recommendedName>
        <fullName evidence="9">Pseudouridine synthase</fullName>
        <ecNumber evidence="9">5.4.99.-</ecNumber>
    </recommendedName>
</protein>
<dbReference type="EMBL" id="CXST01000005">
    <property type="protein sequence ID" value="CTQ47094.1"/>
    <property type="molecule type" value="Genomic_DNA"/>
</dbReference>
<dbReference type="PROSITE" id="PS01129">
    <property type="entry name" value="PSI_RLU"/>
    <property type="match status" value="1"/>
</dbReference>
<evidence type="ECO:0000313" key="11">
    <source>
        <dbReference type="EMBL" id="CTQ47094.1"/>
    </source>
</evidence>
<dbReference type="InterPro" id="IPR020103">
    <property type="entry name" value="PsdUridine_synth_cat_dom_sf"/>
</dbReference>
<feature type="active site" evidence="8">
    <location>
        <position position="69"/>
    </location>
</feature>
<dbReference type="InterPro" id="IPR050188">
    <property type="entry name" value="RluA_PseudoU_synthase"/>
</dbReference>
<dbReference type="NCBIfam" id="TIGR00005">
    <property type="entry name" value="rluA_subfam"/>
    <property type="match status" value="1"/>
</dbReference>
<comment type="catalytic activity">
    <reaction evidence="5">
        <text>uridine(32) in tRNA = pseudouridine(32) in tRNA</text>
        <dbReference type="Rhea" id="RHEA:42544"/>
        <dbReference type="Rhea" id="RHEA-COMP:10107"/>
        <dbReference type="Rhea" id="RHEA-COMP:10108"/>
        <dbReference type="ChEBI" id="CHEBI:65314"/>
        <dbReference type="ChEBI" id="CHEBI:65315"/>
        <dbReference type="EC" id="5.4.99.28"/>
    </reaction>
</comment>
<dbReference type="GO" id="GO:0160151">
    <property type="term" value="F:tRNA pseudouridine(32) synthase activity"/>
    <property type="evidence" value="ECO:0007669"/>
    <property type="project" value="UniProtKB-EC"/>
</dbReference>
<dbReference type="PANTHER" id="PTHR21600:SF91">
    <property type="entry name" value="DUAL-SPECIFICITY RNA PSEUDOURIDINE SYNTHASE RLUA"/>
    <property type="match status" value="1"/>
</dbReference>
<evidence type="ECO:0000259" key="10">
    <source>
        <dbReference type="Pfam" id="PF00849"/>
    </source>
</evidence>
<reference evidence="12" key="1">
    <citation type="submission" date="2015-07" db="EMBL/GenBank/DDBJ databases">
        <authorList>
            <person name="Rodrigo-Torres Lidia"/>
            <person name="Arahal R.David."/>
        </authorList>
    </citation>
    <scope>NUCLEOTIDE SEQUENCE [LARGE SCALE GENOMIC DNA]</scope>
    <source>
        <strain evidence="12">CECT 4801</strain>
    </source>
</reference>
<dbReference type="AlphaFoldDB" id="A0A0M6YBI8"/>
<name>A0A0M6YBI8_9HYPH</name>
<dbReference type="CDD" id="cd02869">
    <property type="entry name" value="PseudoU_synth_RluA_like"/>
    <property type="match status" value="1"/>
</dbReference>
<evidence type="ECO:0000256" key="5">
    <source>
        <dbReference type="ARBA" id="ARBA00036184"/>
    </source>
</evidence>
<dbReference type="GO" id="GO:0008033">
    <property type="term" value="P:tRNA processing"/>
    <property type="evidence" value="ECO:0007669"/>
    <property type="project" value="UniProtKB-KW"/>
</dbReference>
<evidence type="ECO:0000256" key="7">
    <source>
        <dbReference type="ARBA" id="ARBA00037305"/>
    </source>
</evidence>
<dbReference type="EC" id="5.4.99.-" evidence="9"/>
<evidence type="ECO:0000256" key="4">
    <source>
        <dbReference type="ARBA" id="ARBA00023235"/>
    </source>
</evidence>
<dbReference type="GO" id="GO:0160142">
    <property type="term" value="F:23S rRNA pseudouridine(746) synthase activity"/>
    <property type="evidence" value="ECO:0007669"/>
    <property type="project" value="UniProtKB-EC"/>
</dbReference>
<evidence type="ECO:0000256" key="2">
    <source>
        <dbReference type="ARBA" id="ARBA00022552"/>
    </source>
</evidence>
<dbReference type="OrthoDB" id="9807829at2"/>
<dbReference type="PANTHER" id="PTHR21600">
    <property type="entry name" value="MITOCHONDRIAL RNA PSEUDOURIDINE SYNTHASE"/>
    <property type="match status" value="1"/>
</dbReference>
<keyword evidence="3" id="KW-0819">tRNA processing</keyword>
<keyword evidence="12" id="KW-1185">Reference proteome</keyword>
<sequence>MSQAAPASFVYDPPLEPFLTVLHADDDLLVIDKPSGLLSVPGKAAEHGDCVESRAQERFPDARIVHRLDMDTSGVMVLAKNPAAHRHLGLQFERRKTLKTYIADIWGSPSEDEGEIDLPLVCDWPNRPKQMVSFEFGKPALTKWKVLERKELTTRVRLFPHTGRSHQLRVHMLSLGHPITGDRFYSEGEALTASSRLALHAETLELHHPAHGERICFRSEVPF</sequence>
<keyword evidence="4 9" id="KW-0413">Isomerase</keyword>
<evidence type="ECO:0000313" key="12">
    <source>
        <dbReference type="Proteomes" id="UP000048926"/>
    </source>
</evidence>
<comment type="catalytic activity">
    <reaction evidence="9">
        <text>a uridine in RNA = a pseudouridine in RNA</text>
        <dbReference type="Rhea" id="RHEA:48348"/>
        <dbReference type="Rhea" id="RHEA-COMP:12068"/>
        <dbReference type="Rhea" id="RHEA-COMP:12069"/>
        <dbReference type="ChEBI" id="CHEBI:65314"/>
        <dbReference type="ChEBI" id="CHEBI:65315"/>
    </reaction>
</comment>
<evidence type="ECO:0000256" key="1">
    <source>
        <dbReference type="ARBA" id="ARBA00010876"/>
    </source>
</evidence>
<dbReference type="GO" id="GO:0003723">
    <property type="term" value="F:RNA binding"/>
    <property type="evidence" value="ECO:0007669"/>
    <property type="project" value="InterPro"/>
</dbReference>
<dbReference type="GO" id="GO:0000455">
    <property type="term" value="P:enzyme-directed rRNA pseudouridine synthesis"/>
    <property type="evidence" value="ECO:0007669"/>
    <property type="project" value="TreeGrafter"/>
</dbReference>
<dbReference type="RefSeq" id="WP_055661183.1">
    <property type="nucleotide sequence ID" value="NZ_CXST01000005.1"/>
</dbReference>
<feature type="domain" description="Pseudouridine synthase RsuA/RluA-like" evidence="10">
    <location>
        <begin position="27"/>
        <end position="173"/>
    </location>
</feature>
<dbReference type="InterPro" id="IPR006225">
    <property type="entry name" value="PsdUridine_synth_RluC/D"/>
</dbReference>
<dbReference type="SUPFAM" id="SSF55120">
    <property type="entry name" value="Pseudouridine synthase"/>
    <property type="match status" value="1"/>
</dbReference>
<evidence type="ECO:0000256" key="9">
    <source>
        <dbReference type="RuleBase" id="RU362028"/>
    </source>
</evidence>
<keyword evidence="2" id="KW-0698">rRNA processing</keyword>
<dbReference type="Pfam" id="PF00849">
    <property type="entry name" value="PseudoU_synth_2"/>
    <property type="match status" value="1"/>
</dbReference>
<comment type="similarity">
    <text evidence="1 9">Belongs to the pseudouridine synthase RluA family.</text>
</comment>
<gene>
    <name evidence="11" type="primary">rluA</name>
    <name evidence="11" type="ORF">LAL4801_05555</name>
</gene>
<proteinExistence type="inferred from homology"/>
<dbReference type="InterPro" id="IPR006145">
    <property type="entry name" value="PsdUridine_synth_RsuA/RluA"/>
</dbReference>
<dbReference type="Gene3D" id="3.30.2350.10">
    <property type="entry name" value="Pseudouridine synthase"/>
    <property type="match status" value="1"/>
</dbReference>